<protein>
    <submittedName>
        <fullName evidence="1">Uncharacterized protein</fullName>
    </submittedName>
</protein>
<sequence>MGHITEELISLLPDTGNNIGAAYYRDNARRFFGALEALIPLCGLSPTRTWMLRLAARPESLERFSRSAPASPEREVFCNLLENYRKKGCQGLDLLQIRSVVGGVVARAAEVDSEPAST</sequence>
<dbReference type="KEGG" id="aaeo:BJI67_15935"/>
<name>A0A1D8KCP8_9GAMM</name>
<evidence type="ECO:0000313" key="2">
    <source>
        <dbReference type="Proteomes" id="UP000095342"/>
    </source>
</evidence>
<dbReference type="EMBL" id="CP017449">
    <property type="protein sequence ID" value="AOV18732.1"/>
    <property type="molecule type" value="Genomic_DNA"/>
</dbReference>
<dbReference type="RefSeq" id="WP_070074255.1">
    <property type="nucleotide sequence ID" value="NZ_CP017449.1"/>
</dbReference>
<gene>
    <name evidence="1" type="ORF">BJI67_15935</name>
</gene>
<reference evidence="1 2" key="1">
    <citation type="submission" date="2016-09" db="EMBL/GenBank/DDBJ databases">
        <title>Acidihalobacter prosperus V6 (DSM14174).</title>
        <authorList>
            <person name="Khaleque H.N."/>
            <person name="Ramsay J.P."/>
            <person name="Murphy R.J.T."/>
            <person name="Kaksonen A.H."/>
            <person name="Boxall N.J."/>
            <person name="Watkin E.L.J."/>
        </authorList>
    </citation>
    <scope>NUCLEOTIDE SEQUENCE [LARGE SCALE GENOMIC DNA]</scope>
    <source>
        <strain evidence="1 2">V6</strain>
        <plasmid evidence="2">papv6</plasmid>
    </source>
</reference>
<evidence type="ECO:0000313" key="1">
    <source>
        <dbReference type="EMBL" id="AOV18732.1"/>
    </source>
</evidence>
<dbReference type="AlphaFoldDB" id="A0A1D8KCP8"/>
<accession>A0A1D8KCP8</accession>
<keyword evidence="2" id="KW-1185">Reference proteome</keyword>
<dbReference type="Proteomes" id="UP000095342">
    <property type="component" value="Plasmid pAPV6"/>
</dbReference>
<proteinExistence type="predicted"/>
<organism evidence="1 2">
    <name type="scientific">Acidihalobacter aeolianus</name>
    <dbReference type="NCBI Taxonomy" id="2792603"/>
    <lineage>
        <taxon>Bacteria</taxon>
        <taxon>Pseudomonadati</taxon>
        <taxon>Pseudomonadota</taxon>
        <taxon>Gammaproteobacteria</taxon>
        <taxon>Chromatiales</taxon>
        <taxon>Ectothiorhodospiraceae</taxon>
        <taxon>Acidihalobacter</taxon>
    </lineage>
</organism>
<geneLocation type="plasmid" evidence="2">
    <name>papv6</name>
</geneLocation>
<keyword evidence="1" id="KW-0614">Plasmid</keyword>